<keyword evidence="7 10" id="KW-0443">Lipid metabolism</keyword>
<feature type="binding site" evidence="10">
    <location>
        <position position="211"/>
    </location>
    <ligand>
        <name>Mn(2+)</name>
        <dbReference type="ChEBI" id="CHEBI:29035"/>
        <label>2</label>
    </ligand>
</feature>
<dbReference type="InterPro" id="IPR029052">
    <property type="entry name" value="Metallo-depent_PP-like"/>
</dbReference>
<feature type="binding site" evidence="10">
    <location>
        <position position="131"/>
    </location>
    <ligand>
        <name>Mn(2+)</name>
        <dbReference type="ChEBI" id="CHEBI:29035"/>
        <label>2</label>
    </ligand>
</feature>
<evidence type="ECO:0000256" key="7">
    <source>
        <dbReference type="ARBA" id="ARBA00023098"/>
    </source>
</evidence>
<dbReference type="SUPFAM" id="SSF56300">
    <property type="entry name" value="Metallo-dependent phosphatases"/>
    <property type="match status" value="1"/>
</dbReference>
<keyword evidence="5 10" id="KW-0479">Metal-binding</keyword>
<dbReference type="CDD" id="cd07398">
    <property type="entry name" value="MPP_YbbF-LpxH"/>
    <property type="match status" value="1"/>
</dbReference>
<dbReference type="RefSeq" id="WP_273947923.1">
    <property type="nucleotide sequence ID" value="NZ_JAQSIP010000001.1"/>
</dbReference>
<feature type="binding site" evidence="10">
    <location>
        <position position="139"/>
    </location>
    <ligand>
        <name>substrate</name>
    </ligand>
</feature>
<feature type="binding site" evidence="10">
    <location>
        <position position="213"/>
    </location>
    <ligand>
        <name>Mn(2+)</name>
        <dbReference type="ChEBI" id="CHEBI:29035"/>
        <label>1</label>
    </ligand>
</feature>
<comment type="function">
    <text evidence="10">Hydrolyzes the pyrophosphate bond of UDP-2,3-diacylglucosamine to yield 2,3-diacylglucosamine 1-phosphate (lipid X) and UMP by catalyzing the attack of water at the alpha-P atom. Involved in the biosynthesis of lipid A, a phosphorylated glycolipid that anchors the lipopolysaccharide to the outer membrane of the cell.</text>
</comment>
<evidence type="ECO:0000256" key="9">
    <source>
        <dbReference type="ARBA" id="ARBA00023211"/>
    </source>
</evidence>
<evidence type="ECO:0000313" key="12">
    <source>
        <dbReference type="EMBL" id="MDD0837080.1"/>
    </source>
</evidence>
<comment type="caution">
    <text evidence="12">The sequence shown here is derived from an EMBL/GenBank/DDBJ whole genome shotgun (WGS) entry which is preliminary data.</text>
</comment>
<comment type="subcellular location">
    <subcellularLocation>
        <location evidence="10">Cell inner membrane</location>
        <topology evidence="10">Peripheral membrane protein</topology>
        <orientation evidence="10">Cytoplasmic side</orientation>
    </subcellularLocation>
</comment>
<comment type="cofactor">
    <cofactor evidence="10">
        <name>Mn(2+)</name>
        <dbReference type="ChEBI" id="CHEBI:29035"/>
    </cofactor>
    <text evidence="10">Binds 2 Mn(2+) ions per subunit in a binuclear metal center.</text>
</comment>
<proteinExistence type="inferred from homology"/>
<evidence type="ECO:0000256" key="6">
    <source>
        <dbReference type="ARBA" id="ARBA00022801"/>
    </source>
</evidence>
<dbReference type="GO" id="GO:0016787">
    <property type="term" value="F:hydrolase activity"/>
    <property type="evidence" value="ECO:0007669"/>
    <property type="project" value="UniProtKB-KW"/>
</dbReference>
<dbReference type="EC" id="3.6.1.54" evidence="10"/>
<evidence type="ECO:0000256" key="5">
    <source>
        <dbReference type="ARBA" id="ARBA00022723"/>
    </source>
</evidence>
<dbReference type="InterPro" id="IPR004843">
    <property type="entry name" value="Calcineurin-like_PHP"/>
</dbReference>
<reference evidence="12 13" key="1">
    <citation type="submission" date="2023-02" db="EMBL/GenBank/DDBJ databases">
        <title>Bacterial whole genomic sequence of Curvibacter sp. HBC61.</title>
        <authorList>
            <person name="Le V."/>
            <person name="Ko S.-R."/>
            <person name="Ahn C.-Y."/>
            <person name="Oh H.-M."/>
        </authorList>
    </citation>
    <scope>NUCLEOTIDE SEQUENCE [LARGE SCALE GENOMIC DNA]</scope>
    <source>
        <strain evidence="12 13">HBC61</strain>
    </source>
</reference>
<evidence type="ECO:0000256" key="8">
    <source>
        <dbReference type="ARBA" id="ARBA00023136"/>
    </source>
</evidence>
<dbReference type="PANTHER" id="PTHR34990">
    <property type="entry name" value="UDP-2,3-DIACYLGLUCOSAMINE HYDROLASE-RELATED"/>
    <property type="match status" value="1"/>
</dbReference>
<dbReference type="NCBIfam" id="NF003743">
    <property type="entry name" value="PRK05340.1"/>
    <property type="match status" value="1"/>
</dbReference>
<evidence type="ECO:0000313" key="13">
    <source>
        <dbReference type="Proteomes" id="UP001528673"/>
    </source>
</evidence>
<keyword evidence="3 10" id="KW-0997">Cell inner membrane</keyword>
<feature type="binding site" evidence="10">
    <location>
        <begin position="95"/>
        <end position="96"/>
    </location>
    <ligand>
        <name>substrate</name>
    </ligand>
</feature>
<keyword evidence="4 10" id="KW-0441">Lipid A biosynthesis</keyword>
<feature type="binding site" evidence="10">
    <location>
        <position position="56"/>
    </location>
    <ligand>
        <name>Mn(2+)</name>
        <dbReference type="ChEBI" id="CHEBI:29035"/>
        <label>1</label>
    </ligand>
</feature>
<evidence type="ECO:0000256" key="1">
    <source>
        <dbReference type="ARBA" id="ARBA00022475"/>
    </source>
</evidence>
<dbReference type="Proteomes" id="UP001528673">
    <property type="component" value="Unassembled WGS sequence"/>
</dbReference>
<keyword evidence="6 10" id="KW-0378">Hydrolase</keyword>
<evidence type="ECO:0000256" key="3">
    <source>
        <dbReference type="ARBA" id="ARBA00022519"/>
    </source>
</evidence>
<comment type="catalytic activity">
    <reaction evidence="10">
        <text>UDP-2-N,3-O-bis[(3R)-3-hydroxytetradecanoyl]-alpha-D-glucosamine + H2O = 2-N,3-O-bis[(3R)-3-hydroxytetradecanoyl]-alpha-D-glucosaminyl 1-phosphate + UMP + 2 H(+)</text>
        <dbReference type="Rhea" id="RHEA:25213"/>
        <dbReference type="ChEBI" id="CHEBI:15377"/>
        <dbReference type="ChEBI" id="CHEBI:15378"/>
        <dbReference type="ChEBI" id="CHEBI:57865"/>
        <dbReference type="ChEBI" id="CHEBI:57957"/>
        <dbReference type="ChEBI" id="CHEBI:78847"/>
        <dbReference type="EC" id="3.6.1.54"/>
    </reaction>
</comment>
<evidence type="ECO:0000256" key="10">
    <source>
        <dbReference type="HAMAP-Rule" id="MF_00575"/>
    </source>
</evidence>
<evidence type="ECO:0000256" key="4">
    <source>
        <dbReference type="ARBA" id="ARBA00022556"/>
    </source>
</evidence>
<dbReference type="InterPro" id="IPR010138">
    <property type="entry name" value="UDP-diacylglucosamine_Hdrlase"/>
</dbReference>
<dbReference type="InterPro" id="IPR043461">
    <property type="entry name" value="LpxH-like"/>
</dbReference>
<comment type="pathway">
    <text evidence="10">Glycolipid biosynthesis; lipid IV(A) biosynthesis; lipid IV(A) from (3R)-3-hydroxytetradecanoyl-[acyl-carrier-protein] and UDP-N-acetyl-alpha-D-glucosamine: step 4/6.</text>
</comment>
<dbReference type="PANTHER" id="PTHR34990:SF1">
    <property type="entry name" value="UDP-2,3-DIACYLGLUCOSAMINE HYDROLASE"/>
    <property type="match status" value="1"/>
</dbReference>
<keyword evidence="9 10" id="KW-0464">Manganese</keyword>
<evidence type="ECO:0000256" key="2">
    <source>
        <dbReference type="ARBA" id="ARBA00022516"/>
    </source>
</evidence>
<feature type="domain" description="Calcineurin-like phosphoesterase" evidence="11">
    <location>
        <begin position="20"/>
        <end position="215"/>
    </location>
</feature>
<keyword evidence="8 10" id="KW-0472">Membrane</keyword>
<keyword evidence="1 10" id="KW-1003">Cell membrane</keyword>
<dbReference type="Pfam" id="PF00149">
    <property type="entry name" value="Metallophos"/>
    <property type="match status" value="1"/>
</dbReference>
<accession>A0ABT5MT49</accession>
<feature type="binding site" evidence="10">
    <location>
        <position position="25"/>
    </location>
    <ligand>
        <name>Mn(2+)</name>
        <dbReference type="ChEBI" id="CHEBI:29035"/>
        <label>1</label>
    </ligand>
</feature>
<organism evidence="12 13">
    <name type="scientific">Curvibacter cyanobacteriorum</name>
    <dbReference type="NCBI Taxonomy" id="3026422"/>
    <lineage>
        <taxon>Bacteria</taxon>
        <taxon>Pseudomonadati</taxon>
        <taxon>Pseudomonadota</taxon>
        <taxon>Betaproteobacteria</taxon>
        <taxon>Burkholderiales</taxon>
        <taxon>Comamonadaceae</taxon>
        <taxon>Curvibacter</taxon>
    </lineage>
</organism>
<sequence length="276" mass="30465">MTATVPRPVVLDAPSGWRTVDFISDLHLHVSEPVTFEAWRHCLLHTSADAVLLLGDIFEVWVGDDAVTPGSFEAHCQAVLQQASQRRPVYFMAGNRDFLVGSRFLAACGLHPLSDPTCLRSPSGAAWLLSHGDALCLDDHDYLRFRAQVRRHDWQQAFLHRPLAERQAFARQLRQDSEARKRSGAVYADLDAAACRQWLHRAEAPTLIHGHTHRPRNHDLGQGLQRVVLSDWALDQAPARAEVLRLDLSSGAFQRLSPAAATDAAVATAPPAHAAP</sequence>
<dbReference type="EMBL" id="JAQSIP010000001">
    <property type="protein sequence ID" value="MDD0837080.1"/>
    <property type="molecule type" value="Genomic_DNA"/>
</dbReference>
<feature type="binding site" evidence="10">
    <location>
        <position position="27"/>
    </location>
    <ligand>
        <name>Mn(2+)</name>
        <dbReference type="ChEBI" id="CHEBI:29035"/>
        <label>1</label>
    </ligand>
</feature>
<name>A0ABT5MT49_9BURK</name>
<feature type="binding site" evidence="10">
    <location>
        <position position="211"/>
    </location>
    <ligand>
        <name>substrate</name>
    </ligand>
</feature>
<feature type="binding site" evidence="10">
    <location>
        <position position="95"/>
    </location>
    <ligand>
        <name>Mn(2+)</name>
        <dbReference type="ChEBI" id="CHEBI:29035"/>
        <label>2</label>
    </ligand>
</feature>
<keyword evidence="2 10" id="KW-0444">Lipid biosynthesis</keyword>
<feature type="binding site" evidence="10">
    <location>
        <position position="177"/>
    </location>
    <ligand>
        <name>substrate</name>
    </ligand>
</feature>
<dbReference type="HAMAP" id="MF_00575">
    <property type="entry name" value="LpxH"/>
    <property type="match status" value="1"/>
</dbReference>
<comment type="caution">
    <text evidence="10">Lacks conserved residue(s) required for the propagation of feature annotation.</text>
</comment>
<evidence type="ECO:0000259" key="11">
    <source>
        <dbReference type="Pfam" id="PF00149"/>
    </source>
</evidence>
<protein>
    <recommendedName>
        <fullName evidence="10">UDP-2,3-diacylglucosamine hydrolase</fullName>
        <ecNumber evidence="10">3.6.1.54</ecNumber>
    </recommendedName>
    <alternativeName>
        <fullName evidence="10">UDP-2,3-diacylglucosamine diphosphatase</fullName>
    </alternativeName>
</protein>
<dbReference type="Gene3D" id="3.60.21.10">
    <property type="match status" value="1"/>
</dbReference>
<feature type="binding site" evidence="10">
    <location>
        <position position="56"/>
    </location>
    <ligand>
        <name>Mn(2+)</name>
        <dbReference type="ChEBI" id="CHEBI:29035"/>
        <label>2</label>
    </ligand>
</feature>
<keyword evidence="13" id="KW-1185">Reference proteome</keyword>
<comment type="similarity">
    <text evidence="10">Belongs to the LpxH family.</text>
</comment>
<gene>
    <name evidence="10" type="primary">lpxH</name>
    <name evidence="12" type="ORF">PSQ40_00700</name>
</gene>